<keyword evidence="4" id="KW-0509">mRNA transport</keyword>
<dbReference type="OrthoDB" id="1918363at2759"/>
<evidence type="ECO:0000256" key="4">
    <source>
        <dbReference type="RuleBase" id="RU364035"/>
    </source>
</evidence>
<dbReference type="Proteomes" id="UP000076842">
    <property type="component" value="Unassembled WGS sequence"/>
</dbReference>
<comment type="similarity">
    <text evidence="2 4">Belongs to the nucleoporin interacting component (NIC) family.</text>
</comment>
<dbReference type="GO" id="GO:0017056">
    <property type="term" value="F:structural constituent of nuclear pore"/>
    <property type="evidence" value="ECO:0007669"/>
    <property type="project" value="InterPro"/>
</dbReference>
<dbReference type="GO" id="GO:0016973">
    <property type="term" value="P:poly(A)+ mRNA export from nucleus"/>
    <property type="evidence" value="ECO:0007669"/>
    <property type="project" value="TreeGrafter"/>
</dbReference>
<sequence length="875" mass="99398">MSQDLAALLASSRNLAAHLEQQELPHLTLGLDQIENQSRKLVSRTGGQGAAERANYLLAQARVNAPQLQDLSTSLNPALTFAPLQPIRDTDIASHLRHAHEQAIMSTIEETRRDTTQSFWRSMEEKIGRDWEEKKKRVIEELATGDERRMLESSGSLWASRSLQMAQSQSLVPGTAFGTSQSQVAGPSQPSMSMPAHSRMMVYDRVIADLNRARLQETSFPIIHALTEATELLPPESKRDQIVSTFSLLASILGEDDPRSSSYQTDPLAARGYSQAYLSAAPNMPLAKELRRKILQGSMKWLEDLYTQHVDATLQANPIEAALGANPSASNKLRAFLAMKYYDAGRWQSNLELVKGQPLWAKIYFLIRCGHVEEALEEAEKQDIALNKFDKFFLPCLREWVTNDDRSVSKQLRDRLLTSYNTHIRHAPTIDPFKHALFKLIARAEPTRRNVIHVTETTEDWLWFQLAMADEPKEGVATNGGLKEVAATVVKFGEKSFDKDGKRPWLWARILLSCGEFERAVAGMHEKSNMSVEAVHIGIALAYYGVLRVPKISQQSESLLTVVDGIPYFHFDTLIQRYIRHFTRIDPKEALQYVYLITLNSDVPSEIGKEQVTYAQSLCRQIAFESPNYEELVGGRRRDGLSFPGAIEQSMKLLHLEDAKAYHQSIVLNLALQYHTEKRLIDAIKLYNLAGEYNDVMKLLIQAVGDTLFESPEVESEAGQIRATAREMWETYYTTPEVRSKVQDLLLRTCQKLLKIREGFEDIHYGRQEPGLEKLSQTDLLPFKTTVYDMHRKAEEVKREDPAIVRNLPEIIKQTMEALWTLYREAKKRSGEQGFQQRLMNLREKAKRLNMFATSLGLAGMDFPTLNTLESYMHS</sequence>
<protein>
    <recommendedName>
        <fullName evidence="4">Nuclear pore protein</fullName>
    </recommendedName>
</protein>
<keyword evidence="6" id="KW-1185">Reference proteome</keyword>
<evidence type="ECO:0000313" key="5">
    <source>
        <dbReference type="EMBL" id="KZT58461.1"/>
    </source>
</evidence>
<dbReference type="GO" id="GO:0005643">
    <property type="term" value="C:nuclear pore"/>
    <property type="evidence" value="ECO:0007669"/>
    <property type="project" value="UniProtKB-SubCell"/>
</dbReference>
<dbReference type="PANTHER" id="PTHR11225:SF4">
    <property type="entry name" value="NUCLEAR PORE COMPLEX PROTEIN NUP93"/>
    <property type="match status" value="1"/>
</dbReference>
<dbReference type="Pfam" id="PF04097">
    <property type="entry name" value="Nic96"/>
    <property type="match status" value="1"/>
</dbReference>
<evidence type="ECO:0000256" key="2">
    <source>
        <dbReference type="ARBA" id="ARBA00010186"/>
    </source>
</evidence>
<evidence type="ECO:0000256" key="1">
    <source>
        <dbReference type="ARBA" id="ARBA00004259"/>
    </source>
</evidence>
<dbReference type="AlphaFoldDB" id="A0A165GTN1"/>
<evidence type="ECO:0000256" key="3">
    <source>
        <dbReference type="ARBA" id="ARBA00023242"/>
    </source>
</evidence>
<gene>
    <name evidence="5" type="ORF">CALCODRAFT_508174</name>
</gene>
<comment type="subcellular location">
    <subcellularLocation>
        <location evidence="1">Nucleus envelope</location>
    </subcellularLocation>
    <subcellularLocation>
        <location evidence="4">Nucleus</location>
        <location evidence="4">Nuclear pore complex</location>
    </subcellularLocation>
</comment>
<dbReference type="InterPro" id="IPR007231">
    <property type="entry name" value="Nucleoporin_int_Nup93/Nic96"/>
</dbReference>
<keyword evidence="4" id="KW-0811">Translocation</keyword>
<dbReference type="PANTHER" id="PTHR11225">
    <property type="entry name" value="NUCLEAR PORE COMPLEX PROTEIN NUP93 NUCLEOPORIN NUP93 DEAD EYE PROTEIN"/>
    <property type="match status" value="1"/>
</dbReference>
<name>A0A165GTN1_9BASI</name>
<keyword evidence="3 4" id="KW-0539">Nucleus</keyword>
<dbReference type="EMBL" id="KV423951">
    <property type="protein sequence ID" value="KZT58461.1"/>
    <property type="molecule type" value="Genomic_DNA"/>
</dbReference>
<keyword evidence="4" id="KW-0813">Transport</keyword>
<keyword evidence="4" id="KW-0653">Protein transport</keyword>
<proteinExistence type="inferred from homology"/>
<accession>A0A165GTN1</accession>
<dbReference type="GO" id="GO:0006606">
    <property type="term" value="P:protein import into nucleus"/>
    <property type="evidence" value="ECO:0007669"/>
    <property type="project" value="TreeGrafter"/>
</dbReference>
<keyword evidence="4" id="KW-0472">Membrane</keyword>
<evidence type="ECO:0000313" key="6">
    <source>
        <dbReference type="Proteomes" id="UP000076842"/>
    </source>
</evidence>
<reference evidence="5 6" key="1">
    <citation type="journal article" date="2016" name="Mol. Biol. Evol.">
        <title>Comparative Genomics of Early-Diverging Mushroom-Forming Fungi Provides Insights into the Origins of Lignocellulose Decay Capabilities.</title>
        <authorList>
            <person name="Nagy L.G."/>
            <person name="Riley R."/>
            <person name="Tritt A."/>
            <person name="Adam C."/>
            <person name="Daum C."/>
            <person name="Floudas D."/>
            <person name="Sun H."/>
            <person name="Yadav J.S."/>
            <person name="Pangilinan J."/>
            <person name="Larsson K.H."/>
            <person name="Matsuura K."/>
            <person name="Barry K."/>
            <person name="Labutti K."/>
            <person name="Kuo R."/>
            <person name="Ohm R.A."/>
            <person name="Bhattacharya S.S."/>
            <person name="Shirouzu T."/>
            <person name="Yoshinaga Y."/>
            <person name="Martin F.M."/>
            <person name="Grigoriev I.V."/>
            <person name="Hibbett D.S."/>
        </authorList>
    </citation>
    <scope>NUCLEOTIDE SEQUENCE [LARGE SCALE GENOMIC DNA]</scope>
    <source>
        <strain evidence="5 6">HHB12733</strain>
    </source>
</reference>
<dbReference type="STRING" id="1353952.A0A165GTN1"/>
<organism evidence="5 6">
    <name type="scientific">Calocera cornea HHB12733</name>
    <dbReference type="NCBI Taxonomy" id="1353952"/>
    <lineage>
        <taxon>Eukaryota</taxon>
        <taxon>Fungi</taxon>
        <taxon>Dikarya</taxon>
        <taxon>Basidiomycota</taxon>
        <taxon>Agaricomycotina</taxon>
        <taxon>Dacrymycetes</taxon>
        <taxon>Dacrymycetales</taxon>
        <taxon>Dacrymycetaceae</taxon>
        <taxon>Calocera</taxon>
    </lineage>
</organism>
<dbReference type="InParanoid" id="A0A165GTN1"/>
<keyword evidence="4" id="KW-0906">Nuclear pore complex</keyword>
<dbReference type="FunCoup" id="A0A165GTN1">
    <property type="interactions" value="987"/>
</dbReference>